<evidence type="ECO:0000256" key="3">
    <source>
        <dbReference type="ARBA" id="ARBA00023163"/>
    </source>
</evidence>
<gene>
    <name evidence="5" type="ORF">A6J77_008530</name>
</gene>
<dbReference type="InterPro" id="IPR018062">
    <property type="entry name" value="HTH_AraC-typ_CS"/>
</dbReference>
<dbReference type="PANTHER" id="PTHR43280">
    <property type="entry name" value="ARAC-FAMILY TRANSCRIPTIONAL REGULATOR"/>
    <property type="match status" value="1"/>
</dbReference>
<keyword evidence="1" id="KW-0805">Transcription regulation</keyword>
<protein>
    <submittedName>
        <fullName evidence="5">AraC family transcriptional regulator</fullName>
    </submittedName>
</protein>
<dbReference type="CDD" id="cd06986">
    <property type="entry name" value="cupin_MmsR-like_N"/>
    <property type="match status" value="1"/>
</dbReference>
<feature type="domain" description="HTH araC/xylS-type" evidence="4">
    <location>
        <begin position="175"/>
        <end position="273"/>
    </location>
</feature>
<evidence type="ECO:0000313" key="5">
    <source>
        <dbReference type="EMBL" id="PNL92271.1"/>
    </source>
</evidence>
<dbReference type="Pfam" id="PF02311">
    <property type="entry name" value="AraC_binding"/>
    <property type="match status" value="1"/>
</dbReference>
<dbReference type="GO" id="GO:0043565">
    <property type="term" value="F:sequence-specific DNA binding"/>
    <property type="evidence" value="ECO:0007669"/>
    <property type="project" value="InterPro"/>
</dbReference>
<dbReference type="EMBL" id="NBTM02000001">
    <property type="protein sequence ID" value="PNL92271.1"/>
    <property type="molecule type" value="Genomic_DNA"/>
</dbReference>
<evidence type="ECO:0000256" key="2">
    <source>
        <dbReference type="ARBA" id="ARBA00023125"/>
    </source>
</evidence>
<dbReference type="InterPro" id="IPR018060">
    <property type="entry name" value="HTH_AraC"/>
</dbReference>
<name>A0A2J9PQD4_9LACT</name>
<dbReference type="Gene3D" id="1.10.10.60">
    <property type="entry name" value="Homeodomain-like"/>
    <property type="match status" value="2"/>
</dbReference>
<accession>A0A2J9PQD4</accession>
<dbReference type="Pfam" id="PF12833">
    <property type="entry name" value="HTH_18"/>
    <property type="match status" value="1"/>
</dbReference>
<proteinExistence type="predicted"/>
<evidence type="ECO:0000259" key="4">
    <source>
        <dbReference type="PROSITE" id="PS01124"/>
    </source>
</evidence>
<dbReference type="PANTHER" id="PTHR43280:SF30">
    <property type="entry name" value="MMSAB OPERON REGULATORY PROTEIN"/>
    <property type="match status" value="1"/>
</dbReference>
<keyword evidence="2" id="KW-0238">DNA-binding</keyword>
<dbReference type="InterPro" id="IPR009057">
    <property type="entry name" value="Homeodomain-like_sf"/>
</dbReference>
<dbReference type="SMART" id="SM00342">
    <property type="entry name" value="HTH_ARAC"/>
    <property type="match status" value="1"/>
</dbReference>
<dbReference type="InterPro" id="IPR003313">
    <property type="entry name" value="AraC-bd"/>
</dbReference>
<dbReference type="PRINTS" id="PR00032">
    <property type="entry name" value="HTHARAC"/>
</dbReference>
<dbReference type="AlphaFoldDB" id="A0A2J9PQD4"/>
<reference evidence="6" key="1">
    <citation type="submission" date="2017-12" db="EMBL/GenBank/DDBJ databases">
        <title>FDA dAtabase for Regulatory Grade micrObial Sequences (FDA-ARGOS): Supporting development and validation of Infectious Disease Dx tests.</title>
        <authorList>
            <person name="Hoffmann M."/>
            <person name="Allard M."/>
            <person name="Evans P."/>
            <person name="Brown E."/>
            <person name="Tallon L."/>
            <person name="Sadzewicz L."/>
            <person name="Sengamalay N."/>
            <person name="Ott S."/>
            <person name="Godinez A."/>
            <person name="Nagaraj S."/>
            <person name="Vavikolanu K."/>
            <person name="Aluvathingal J."/>
            <person name="Nadendla S."/>
            <person name="Sichtig H."/>
        </authorList>
    </citation>
    <scope>NUCLEOTIDE SEQUENCE [LARGE SCALE GENOMIC DNA]</scope>
    <source>
        <strain evidence="6">FDAARGOS_249</strain>
    </source>
</reference>
<keyword evidence="3" id="KW-0804">Transcription</keyword>
<dbReference type="SUPFAM" id="SSF51215">
    <property type="entry name" value="Regulatory protein AraC"/>
    <property type="match status" value="1"/>
</dbReference>
<comment type="caution">
    <text evidence="5">The sequence shown here is derived from an EMBL/GenBank/DDBJ whole genome shotgun (WGS) entry which is preliminary data.</text>
</comment>
<dbReference type="Gene3D" id="2.60.120.280">
    <property type="entry name" value="Regulatory protein AraC"/>
    <property type="match status" value="1"/>
</dbReference>
<dbReference type="PROSITE" id="PS01124">
    <property type="entry name" value="HTH_ARAC_FAMILY_2"/>
    <property type="match status" value="1"/>
</dbReference>
<organism evidence="5 6">
    <name type="scientific">Aerococcus viridans</name>
    <dbReference type="NCBI Taxonomy" id="1377"/>
    <lineage>
        <taxon>Bacteria</taxon>
        <taxon>Bacillati</taxon>
        <taxon>Bacillota</taxon>
        <taxon>Bacilli</taxon>
        <taxon>Lactobacillales</taxon>
        <taxon>Aerococcaceae</taxon>
        <taxon>Aerococcus</taxon>
    </lineage>
</organism>
<dbReference type="Proteomes" id="UP000192813">
    <property type="component" value="Unassembled WGS sequence"/>
</dbReference>
<dbReference type="InterPro" id="IPR037923">
    <property type="entry name" value="HTH-like"/>
</dbReference>
<dbReference type="SUPFAM" id="SSF46689">
    <property type="entry name" value="Homeodomain-like"/>
    <property type="match status" value="2"/>
</dbReference>
<evidence type="ECO:0000256" key="1">
    <source>
        <dbReference type="ARBA" id="ARBA00023015"/>
    </source>
</evidence>
<dbReference type="PROSITE" id="PS00041">
    <property type="entry name" value="HTH_ARAC_FAMILY_1"/>
    <property type="match status" value="1"/>
</dbReference>
<evidence type="ECO:0000313" key="6">
    <source>
        <dbReference type="Proteomes" id="UP000192813"/>
    </source>
</evidence>
<dbReference type="RefSeq" id="WP_083069964.1">
    <property type="nucleotide sequence ID" value="NZ_JAMWLF010000001.1"/>
</dbReference>
<dbReference type="GO" id="GO:0003700">
    <property type="term" value="F:DNA-binding transcription factor activity"/>
    <property type="evidence" value="ECO:0007669"/>
    <property type="project" value="InterPro"/>
</dbReference>
<dbReference type="InterPro" id="IPR020449">
    <property type="entry name" value="Tscrpt_reg_AraC-type_HTH"/>
</dbReference>
<sequence length="275" mass="31555">MTLNTYNEFDNNNFDLNIDHYGFESCPPNYAFGPSVRNNFVLHYIIEGSGQFTIYNKVTSLGAGDIFILPKDAVTYYQADGDQPWSYIWVGFSGSRAESILLQSSLMAKCFATSQKDSKILNQMYRLIAYADKKFTESNELEIIGELYKLLAFLIEEFPNQEAQESHNNHKKYMKQALKIIHSQYDTPLQVTTIAEKLNLNRSYLYKIFKEETGQSIKDYILMVKMKKSCDLLINSSLTISQIASSVGFTDPLAFSKAFKKTYQVSPLQFRKINE</sequence>